<keyword evidence="2" id="KW-1185">Reference proteome</keyword>
<protein>
    <submittedName>
        <fullName evidence="1">Uncharacterized protein</fullName>
    </submittedName>
</protein>
<proteinExistence type="predicted"/>
<comment type="caution">
    <text evidence="1">The sequence shown here is derived from an EMBL/GenBank/DDBJ whole genome shotgun (WGS) entry which is preliminary data.</text>
</comment>
<gene>
    <name evidence="1" type="ORF">GMJLKIPL_2563</name>
</gene>
<name>A0ABQ4SFU7_9HYPH</name>
<dbReference type="RefSeq" id="WP_238235526.1">
    <property type="nucleotide sequence ID" value="NZ_BPQQ01000030.1"/>
</dbReference>
<dbReference type="EMBL" id="BPQQ01000030">
    <property type="protein sequence ID" value="GJE00639.1"/>
    <property type="molecule type" value="Genomic_DNA"/>
</dbReference>
<reference evidence="1" key="2">
    <citation type="submission" date="2021-08" db="EMBL/GenBank/DDBJ databases">
        <authorList>
            <person name="Tani A."/>
            <person name="Ola A."/>
            <person name="Ogura Y."/>
            <person name="Katsura K."/>
            <person name="Hayashi T."/>
        </authorList>
    </citation>
    <scope>NUCLEOTIDE SEQUENCE</scope>
    <source>
        <strain evidence="1">DSM 17168</strain>
    </source>
</reference>
<dbReference type="Proteomes" id="UP001055153">
    <property type="component" value="Unassembled WGS sequence"/>
</dbReference>
<reference evidence="1" key="1">
    <citation type="journal article" date="2021" name="Front. Microbiol.">
        <title>Comprehensive Comparative Genomics and Phenotyping of Methylobacterium Species.</title>
        <authorList>
            <person name="Alessa O."/>
            <person name="Ogura Y."/>
            <person name="Fujitani Y."/>
            <person name="Takami H."/>
            <person name="Hayashi T."/>
            <person name="Sahin N."/>
            <person name="Tani A."/>
        </authorList>
    </citation>
    <scope>NUCLEOTIDE SEQUENCE</scope>
    <source>
        <strain evidence="1">DSM 17168</strain>
    </source>
</reference>
<evidence type="ECO:0000313" key="2">
    <source>
        <dbReference type="Proteomes" id="UP001055153"/>
    </source>
</evidence>
<accession>A0ABQ4SFU7</accession>
<sequence>MGMRTTFVVQSFEVHRKKLRPGQRDVAPTESGALKRAEAIAGRTPGTAALRIVADDETGELESVTILGQFGEVPDDFAENLQGS</sequence>
<organism evidence="1 2">
    <name type="scientific">Methylobacterium isbiliense</name>
    <dbReference type="NCBI Taxonomy" id="315478"/>
    <lineage>
        <taxon>Bacteria</taxon>
        <taxon>Pseudomonadati</taxon>
        <taxon>Pseudomonadota</taxon>
        <taxon>Alphaproteobacteria</taxon>
        <taxon>Hyphomicrobiales</taxon>
        <taxon>Methylobacteriaceae</taxon>
        <taxon>Methylobacterium</taxon>
    </lineage>
</organism>
<evidence type="ECO:0000313" key="1">
    <source>
        <dbReference type="EMBL" id="GJE00639.1"/>
    </source>
</evidence>